<evidence type="ECO:0000313" key="3">
    <source>
        <dbReference type="Proteomes" id="UP001056035"/>
    </source>
</evidence>
<evidence type="ECO:0000313" key="2">
    <source>
        <dbReference type="EMBL" id="UTI66572.1"/>
    </source>
</evidence>
<sequence length="183" mass="19758">MKLRRLALPIIASLAVTGGLSACGKDGPQKTAESEGTYVTIGKLEYQVQISRQLNPTDVEDKDYLVGIPPVQTGLKPDEVWFGVFIRVKNPSHKTLATSSDFTLTDTVGDEYFPVKTTSLVGYAQTTLGPGDVFPHSNETAAYGPTQGKLVLFKVTNATLDNRPLEMEITSPDGDKGSIRIDV</sequence>
<dbReference type="Proteomes" id="UP001056035">
    <property type="component" value="Chromosome"/>
</dbReference>
<name>A0ABY5E091_9ACTN</name>
<keyword evidence="1" id="KW-0732">Signal</keyword>
<dbReference type="PROSITE" id="PS51257">
    <property type="entry name" value="PROKAR_LIPOPROTEIN"/>
    <property type="match status" value="1"/>
</dbReference>
<evidence type="ECO:0008006" key="4">
    <source>
        <dbReference type="Google" id="ProtNLM"/>
    </source>
</evidence>
<protein>
    <recommendedName>
        <fullName evidence="4">DUF4352 domain-containing protein</fullName>
    </recommendedName>
</protein>
<organism evidence="2 3">
    <name type="scientific">Paraconexibacter antarcticus</name>
    <dbReference type="NCBI Taxonomy" id="2949664"/>
    <lineage>
        <taxon>Bacteria</taxon>
        <taxon>Bacillati</taxon>
        <taxon>Actinomycetota</taxon>
        <taxon>Thermoleophilia</taxon>
        <taxon>Solirubrobacterales</taxon>
        <taxon>Paraconexibacteraceae</taxon>
        <taxon>Paraconexibacter</taxon>
    </lineage>
</organism>
<feature type="signal peptide" evidence="1">
    <location>
        <begin position="1"/>
        <end position="22"/>
    </location>
</feature>
<proteinExistence type="predicted"/>
<gene>
    <name evidence="2" type="ORF">NBH00_10260</name>
</gene>
<dbReference type="EMBL" id="CP098502">
    <property type="protein sequence ID" value="UTI66572.1"/>
    <property type="molecule type" value="Genomic_DNA"/>
</dbReference>
<evidence type="ECO:0000256" key="1">
    <source>
        <dbReference type="SAM" id="SignalP"/>
    </source>
</evidence>
<reference evidence="2 3" key="1">
    <citation type="submission" date="2022-06" db="EMBL/GenBank/DDBJ databases">
        <title>Paraconexibacter antarcticus.</title>
        <authorList>
            <person name="Kim C.S."/>
        </authorList>
    </citation>
    <scope>NUCLEOTIDE SEQUENCE [LARGE SCALE GENOMIC DNA]</scope>
    <source>
        <strain evidence="2 3">02-257</strain>
    </source>
</reference>
<feature type="chain" id="PRO_5045661308" description="DUF4352 domain-containing protein" evidence="1">
    <location>
        <begin position="23"/>
        <end position="183"/>
    </location>
</feature>
<keyword evidence="3" id="KW-1185">Reference proteome</keyword>
<accession>A0ABY5E091</accession>
<dbReference type="RefSeq" id="WP_254573241.1">
    <property type="nucleotide sequence ID" value="NZ_CP098502.1"/>
</dbReference>